<dbReference type="SUPFAM" id="SSF51161">
    <property type="entry name" value="Trimeric LpxA-like enzymes"/>
    <property type="match status" value="1"/>
</dbReference>
<accession>A0A2N5C3F7</accession>
<reference evidence="1 2" key="1">
    <citation type="submission" date="2017-12" db="EMBL/GenBank/DDBJ databases">
        <title>Genome sequence of the active heterotrophic nitrifier-denitrifier, Cupriavidus pauculus UM1.</title>
        <authorList>
            <person name="Putonti C."/>
            <person name="Castignetti D."/>
        </authorList>
    </citation>
    <scope>NUCLEOTIDE SEQUENCE [LARGE SCALE GENOMIC DNA]</scope>
    <source>
        <strain evidence="1 2">UM1</strain>
    </source>
</reference>
<dbReference type="CDD" id="cd04745">
    <property type="entry name" value="LbH_paaY_like"/>
    <property type="match status" value="1"/>
</dbReference>
<dbReference type="InterPro" id="IPR050484">
    <property type="entry name" value="Transf_Hexapept/Carb_Anhydrase"/>
</dbReference>
<dbReference type="Pfam" id="PF00132">
    <property type="entry name" value="Hexapep"/>
    <property type="match status" value="1"/>
</dbReference>
<dbReference type="Gene3D" id="2.160.10.10">
    <property type="entry name" value="Hexapeptide repeat proteins"/>
    <property type="match status" value="1"/>
</dbReference>
<name>A0A2N5C3F7_9BURK</name>
<dbReference type="AlphaFoldDB" id="A0A2N5C3F7"/>
<dbReference type="Proteomes" id="UP000234341">
    <property type="component" value="Unassembled WGS sequence"/>
</dbReference>
<evidence type="ECO:0000313" key="1">
    <source>
        <dbReference type="EMBL" id="PLP96756.1"/>
    </source>
</evidence>
<dbReference type="EMBL" id="PJRP01000023">
    <property type="protein sequence ID" value="PLP96756.1"/>
    <property type="molecule type" value="Genomic_DNA"/>
</dbReference>
<dbReference type="PANTHER" id="PTHR13061:SF29">
    <property type="entry name" value="GAMMA CARBONIC ANHYDRASE-LIKE 1, MITOCHONDRIAL-RELATED"/>
    <property type="match status" value="1"/>
</dbReference>
<dbReference type="InterPro" id="IPR011004">
    <property type="entry name" value="Trimer_LpxA-like_sf"/>
</dbReference>
<proteinExistence type="predicted"/>
<dbReference type="RefSeq" id="WP_101685216.1">
    <property type="nucleotide sequence ID" value="NZ_PJRP01000023.1"/>
</dbReference>
<gene>
    <name evidence="1" type="ORF">CYJ10_30710</name>
</gene>
<dbReference type="InterPro" id="IPR001451">
    <property type="entry name" value="Hexapep"/>
</dbReference>
<dbReference type="PANTHER" id="PTHR13061">
    <property type="entry name" value="DYNACTIN SUBUNIT P25"/>
    <property type="match status" value="1"/>
</dbReference>
<sequence>MAIYEFDGVRPEIHPTAFVHPLACLIGRVVIEANCYIAPFASLRGDFGWIEVGEGSNIQESCTLHAKPEEACRLASNSHVGHGAIVHGASLGKNCLIGMNAVVMDDVCIGENSIVAASAFVKAGMVVPANSLVAGIPAALVRVLSDAEIDRKTTATRRYQALAADCHRSLLLVG</sequence>
<organism evidence="1 2">
    <name type="scientific">Cupriavidus pauculus</name>
    <dbReference type="NCBI Taxonomy" id="82633"/>
    <lineage>
        <taxon>Bacteria</taxon>
        <taxon>Pseudomonadati</taxon>
        <taxon>Pseudomonadota</taxon>
        <taxon>Betaproteobacteria</taxon>
        <taxon>Burkholderiales</taxon>
        <taxon>Burkholderiaceae</taxon>
        <taxon>Cupriavidus</taxon>
    </lineage>
</organism>
<comment type="caution">
    <text evidence="1">The sequence shown here is derived from an EMBL/GenBank/DDBJ whole genome shotgun (WGS) entry which is preliminary data.</text>
</comment>
<evidence type="ECO:0000313" key="2">
    <source>
        <dbReference type="Proteomes" id="UP000234341"/>
    </source>
</evidence>
<protein>
    <submittedName>
        <fullName evidence="1">Phenylacetic acid degradation protein PaaY</fullName>
    </submittedName>
</protein>
<dbReference type="OrthoDB" id="9803036at2"/>